<keyword evidence="1" id="KW-0812">Transmembrane</keyword>
<gene>
    <name evidence="2" type="ORF">H6G24_23075</name>
</gene>
<accession>A0ABR8AGC6</accession>
<protein>
    <submittedName>
        <fullName evidence="2">Uncharacterized protein</fullName>
    </submittedName>
</protein>
<dbReference type="Proteomes" id="UP000658514">
    <property type="component" value="Unassembled WGS sequence"/>
</dbReference>
<dbReference type="EMBL" id="JACJQH010000040">
    <property type="protein sequence ID" value="MBD2198353.1"/>
    <property type="molecule type" value="Genomic_DNA"/>
</dbReference>
<keyword evidence="3" id="KW-1185">Reference proteome</keyword>
<dbReference type="Pfam" id="PF20538">
    <property type="entry name" value="DUF6753"/>
    <property type="match status" value="1"/>
</dbReference>
<comment type="caution">
    <text evidence="2">The sequence shown here is derived from an EMBL/GenBank/DDBJ whole genome shotgun (WGS) entry which is preliminary data.</text>
</comment>
<feature type="transmembrane region" description="Helical" evidence="1">
    <location>
        <begin position="107"/>
        <end position="130"/>
    </location>
</feature>
<evidence type="ECO:0000313" key="3">
    <source>
        <dbReference type="Proteomes" id="UP000658514"/>
    </source>
</evidence>
<dbReference type="InterPro" id="IPR046641">
    <property type="entry name" value="DUF6753"/>
</dbReference>
<reference evidence="2 3" key="1">
    <citation type="journal article" date="2020" name="ISME J.">
        <title>Comparative genomics reveals insights into cyanobacterial evolution and habitat adaptation.</title>
        <authorList>
            <person name="Chen M.Y."/>
            <person name="Teng W.K."/>
            <person name="Zhao L."/>
            <person name="Hu C.X."/>
            <person name="Zhou Y.K."/>
            <person name="Han B.P."/>
            <person name="Song L.R."/>
            <person name="Shu W.S."/>
        </authorList>
    </citation>
    <scope>NUCLEOTIDE SEQUENCE [LARGE SCALE GENOMIC DNA]</scope>
    <source>
        <strain evidence="2 3">FACHB-288</strain>
    </source>
</reference>
<evidence type="ECO:0000313" key="2">
    <source>
        <dbReference type="EMBL" id="MBD2198353.1"/>
    </source>
</evidence>
<name>A0ABR8AGC6_9CYAN</name>
<sequence>MTPDKLLAEALQGKSEAFKRRVMDFALSSGLSQDDPLFLVLVATGQLEAMLKDAPDTLQLLFKNWNRDLARNLELVEHVAVERQKVAIDRAAHALIHKAQLAEGRQILTAVFPAALLMFFILGMGFIMGLSVPPLITGILGGGYTDVQSNLLTWNQLEAMNWALSKEGKFAKNLIDWNKGYLENGECLKDVQKLGIVLSQYGRKAKSGHCLIWATPPEKRKFVE</sequence>
<keyword evidence="1" id="KW-0472">Membrane</keyword>
<organism evidence="2 3">
    <name type="scientific">Calothrix parietina FACHB-288</name>
    <dbReference type="NCBI Taxonomy" id="2692896"/>
    <lineage>
        <taxon>Bacteria</taxon>
        <taxon>Bacillati</taxon>
        <taxon>Cyanobacteriota</taxon>
        <taxon>Cyanophyceae</taxon>
        <taxon>Nostocales</taxon>
        <taxon>Calotrichaceae</taxon>
        <taxon>Calothrix</taxon>
    </lineage>
</organism>
<proteinExistence type="predicted"/>
<keyword evidence="1" id="KW-1133">Transmembrane helix</keyword>
<evidence type="ECO:0000256" key="1">
    <source>
        <dbReference type="SAM" id="Phobius"/>
    </source>
</evidence>